<evidence type="ECO:0000313" key="1">
    <source>
        <dbReference type="EMBL" id="KRY29764.1"/>
    </source>
</evidence>
<organism evidence="1 2">
    <name type="scientific">Trichinella spiralis</name>
    <name type="common">Trichina worm</name>
    <dbReference type="NCBI Taxonomy" id="6334"/>
    <lineage>
        <taxon>Eukaryota</taxon>
        <taxon>Metazoa</taxon>
        <taxon>Ecdysozoa</taxon>
        <taxon>Nematoda</taxon>
        <taxon>Enoplea</taxon>
        <taxon>Dorylaimia</taxon>
        <taxon>Trichinellida</taxon>
        <taxon>Trichinellidae</taxon>
        <taxon>Trichinella</taxon>
    </lineage>
</organism>
<accession>A0A0V1AYB8</accession>
<proteinExistence type="predicted"/>
<dbReference type="InParanoid" id="A0A0V1AYB8"/>
<sequence>MELFCSDSISLGVFQWSFIRSTELKTFSGKLIAEGTLKNQNTATYQLTLTDGVDALFQERYPAVPRQISSAMQ</sequence>
<dbReference type="AlphaFoldDB" id="A0A0V1AYB8"/>
<dbReference type="OrthoDB" id="10595146at2759"/>
<evidence type="ECO:0000313" key="2">
    <source>
        <dbReference type="Proteomes" id="UP000054776"/>
    </source>
</evidence>
<name>A0A0V1AYB8_TRISP</name>
<dbReference type="EMBL" id="JYDH01000161">
    <property type="protein sequence ID" value="KRY29764.1"/>
    <property type="molecule type" value="Genomic_DNA"/>
</dbReference>
<protein>
    <submittedName>
        <fullName evidence="1">Uncharacterized protein</fullName>
    </submittedName>
</protein>
<comment type="caution">
    <text evidence="1">The sequence shown here is derived from an EMBL/GenBank/DDBJ whole genome shotgun (WGS) entry which is preliminary data.</text>
</comment>
<keyword evidence="2" id="KW-1185">Reference proteome</keyword>
<dbReference type="Proteomes" id="UP000054776">
    <property type="component" value="Unassembled WGS sequence"/>
</dbReference>
<reference evidence="1 2" key="1">
    <citation type="submission" date="2015-01" db="EMBL/GenBank/DDBJ databases">
        <title>Evolution of Trichinella species and genotypes.</title>
        <authorList>
            <person name="Korhonen P.K."/>
            <person name="Edoardo P."/>
            <person name="Giuseppe L.R."/>
            <person name="Gasser R.B."/>
        </authorList>
    </citation>
    <scope>NUCLEOTIDE SEQUENCE [LARGE SCALE GENOMIC DNA]</scope>
    <source>
        <strain evidence="1">ISS3</strain>
    </source>
</reference>
<gene>
    <name evidence="1" type="ORF">T01_2491</name>
</gene>